<dbReference type="AlphaFoldDB" id="A0A845L8I0"/>
<evidence type="ECO:0000256" key="2">
    <source>
        <dbReference type="ARBA" id="ARBA00023125"/>
    </source>
</evidence>
<dbReference type="InterPro" id="IPR050959">
    <property type="entry name" value="MarA-like"/>
</dbReference>
<dbReference type="SMART" id="SM00342">
    <property type="entry name" value="HTH_ARAC"/>
    <property type="match status" value="1"/>
</dbReference>
<dbReference type="InterPro" id="IPR009057">
    <property type="entry name" value="Homeodomain-like_sf"/>
</dbReference>
<evidence type="ECO:0000259" key="4">
    <source>
        <dbReference type="PROSITE" id="PS01124"/>
    </source>
</evidence>
<sequence>MQDYVEAHLQAPVSLDQLASAAGYSPSHASRVFKELVGIPPLEYLRARRLSQAALRLRDTPSRVLEVALDAIFESHEGFTRAFSKQFGITPENYRKHTPPLPLFMPGSVRDQYLHMLKGEKTMKEKADTCTIFTQVVERPQRKLILLRGRKAADYFAYCEEVGCDVWGILCSLKGALYEPVGMWLPEKLRRSGTSVYAQGVEMPVDYAGPIPEGMEIIDLPPCKMMVFHGQPFADEEMEQAIGSVWNAMKNFRPESFGWQWADDDAPRIQMVPLPERGYIEARPVRERDERKTTF</sequence>
<gene>
    <name evidence="5" type="ORF">GTO91_16665</name>
</gene>
<dbReference type="Gene3D" id="1.10.10.60">
    <property type="entry name" value="Homeodomain-like"/>
    <property type="match status" value="2"/>
</dbReference>
<keyword evidence="6" id="KW-1185">Reference proteome</keyword>
<dbReference type="SUPFAM" id="SSF46689">
    <property type="entry name" value="Homeodomain-like"/>
    <property type="match status" value="2"/>
</dbReference>
<evidence type="ECO:0000256" key="3">
    <source>
        <dbReference type="ARBA" id="ARBA00023163"/>
    </source>
</evidence>
<dbReference type="InterPro" id="IPR018060">
    <property type="entry name" value="HTH_AraC"/>
</dbReference>
<dbReference type="GO" id="GO:0003700">
    <property type="term" value="F:DNA-binding transcription factor activity"/>
    <property type="evidence" value="ECO:0007669"/>
    <property type="project" value="InterPro"/>
</dbReference>
<comment type="caution">
    <text evidence="5">The sequence shown here is derived from an EMBL/GenBank/DDBJ whole genome shotgun (WGS) entry which is preliminary data.</text>
</comment>
<dbReference type="Pfam" id="PF12833">
    <property type="entry name" value="HTH_18"/>
    <property type="match status" value="1"/>
</dbReference>
<dbReference type="EMBL" id="WXEY01000033">
    <property type="protein sequence ID" value="MZP31335.1"/>
    <property type="molecule type" value="Genomic_DNA"/>
</dbReference>
<protein>
    <submittedName>
        <fullName evidence="5">Helix-turn-helix domain-containing protein</fullName>
    </submittedName>
</protein>
<keyword evidence="1" id="KW-0805">Transcription regulation</keyword>
<keyword evidence="3" id="KW-0804">Transcription</keyword>
<dbReference type="PANTHER" id="PTHR47504">
    <property type="entry name" value="RIGHT ORIGIN-BINDING PROTEIN"/>
    <property type="match status" value="1"/>
</dbReference>
<accession>A0A845L8I0</accession>
<dbReference type="Proteomes" id="UP000463470">
    <property type="component" value="Unassembled WGS sequence"/>
</dbReference>
<dbReference type="PANTHER" id="PTHR47504:SF5">
    <property type="entry name" value="RIGHT ORIGIN-BINDING PROTEIN"/>
    <property type="match status" value="1"/>
</dbReference>
<evidence type="ECO:0000313" key="6">
    <source>
        <dbReference type="Proteomes" id="UP000463470"/>
    </source>
</evidence>
<proteinExistence type="predicted"/>
<name>A0A845L8I0_9FIRM</name>
<dbReference type="OrthoDB" id="9801721at2"/>
<keyword evidence="2" id="KW-0238">DNA-binding</keyword>
<dbReference type="GO" id="GO:0043565">
    <property type="term" value="F:sequence-specific DNA binding"/>
    <property type="evidence" value="ECO:0007669"/>
    <property type="project" value="InterPro"/>
</dbReference>
<dbReference type="PROSITE" id="PS01124">
    <property type="entry name" value="HTH_ARAC_FAMILY_2"/>
    <property type="match status" value="1"/>
</dbReference>
<evidence type="ECO:0000313" key="5">
    <source>
        <dbReference type="EMBL" id="MZP31335.1"/>
    </source>
</evidence>
<organism evidence="5 6">
    <name type="scientific">Heliomicrobium undosum</name>
    <dbReference type="NCBI Taxonomy" id="121734"/>
    <lineage>
        <taxon>Bacteria</taxon>
        <taxon>Bacillati</taxon>
        <taxon>Bacillota</taxon>
        <taxon>Clostridia</taxon>
        <taxon>Eubacteriales</taxon>
        <taxon>Heliobacteriaceae</taxon>
        <taxon>Heliomicrobium</taxon>
    </lineage>
</organism>
<reference evidence="5 6" key="1">
    <citation type="submission" date="2020-01" db="EMBL/GenBank/DDBJ databases">
        <title>Whole-genome sequence of Heliobacterium undosum DSM 13378.</title>
        <authorList>
            <person name="Kyndt J.A."/>
            <person name="Meyer T.E."/>
        </authorList>
    </citation>
    <scope>NUCLEOTIDE SEQUENCE [LARGE SCALE GENOMIC DNA]</scope>
    <source>
        <strain evidence="5 6">DSM 13378</strain>
    </source>
</reference>
<feature type="domain" description="HTH araC/xylS-type" evidence="4">
    <location>
        <begin position="1"/>
        <end position="97"/>
    </location>
</feature>
<evidence type="ECO:0000256" key="1">
    <source>
        <dbReference type="ARBA" id="ARBA00023015"/>
    </source>
</evidence>